<gene>
    <name evidence="1" type="ORF">LCGC14_1907590</name>
</gene>
<accession>A0A0F9ISP5</accession>
<feature type="non-terminal residue" evidence="1">
    <location>
        <position position="37"/>
    </location>
</feature>
<reference evidence="1" key="1">
    <citation type="journal article" date="2015" name="Nature">
        <title>Complex archaea that bridge the gap between prokaryotes and eukaryotes.</title>
        <authorList>
            <person name="Spang A."/>
            <person name="Saw J.H."/>
            <person name="Jorgensen S.L."/>
            <person name="Zaremba-Niedzwiedzka K."/>
            <person name="Martijn J."/>
            <person name="Lind A.E."/>
            <person name="van Eijk R."/>
            <person name="Schleper C."/>
            <person name="Guy L."/>
            <person name="Ettema T.J."/>
        </authorList>
    </citation>
    <scope>NUCLEOTIDE SEQUENCE</scope>
</reference>
<name>A0A0F9ISP5_9ZZZZ</name>
<proteinExistence type="predicted"/>
<evidence type="ECO:0000313" key="1">
    <source>
        <dbReference type="EMBL" id="KKL90142.1"/>
    </source>
</evidence>
<comment type="caution">
    <text evidence="1">The sequence shown here is derived from an EMBL/GenBank/DDBJ whole genome shotgun (WGS) entry which is preliminary data.</text>
</comment>
<dbReference type="AlphaFoldDB" id="A0A0F9ISP5"/>
<organism evidence="1">
    <name type="scientific">marine sediment metagenome</name>
    <dbReference type="NCBI Taxonomy" id="412755"/>
    <lineage>
        <taxon>unclassified sequences</taxon>
        <taxon>metagenomes</taxon>
        <taxon>ecological metagenomes</taxon>
    </lineage>
</organism>
<dbReference type="EMBL" id="LAZR01020088">
    <property type="protein sequence ID" value="KKL90142.1"/>
    <property type="molecule type" value="Genomic_DNA"/>
</dbReference>
<sequence>MPEEGLLTSEAPVWTDGIAEENRGGVKDFASVDALAK</sequence>
<protein>
    <submittedName>
        <fullName evidence="1">Uncharacterized protein</fullName>
    </submittedName>
</protein>